<name>A0A0U5JHK4_LIMRT</name>
<protein>
    <submittedName>
        <fullName evidence="2">Lj928 prophage protein</fullName>
    </submittedName>
</protein>
<sequence length="295" mass="34752">MARLIKRTNNNYTNISNILVRDKRLTWKARGIFLYMWSQADNWQFYVREIASHAVDGERALTSGLKELEECGYLIRKHRIAKHGGFAGMDWILTDRPEINKTSKEHQPQNNTDDKKAENSEKNVQNVSDTKCTGYDLYPIQNSSLRNNNNKNYQQQEITKESNTNSASHSNAQSVSQLEKEFEEVWTKYPNKKGKKQAFNHYKAWRKSSTKHTNEYLIDRLDKYLAYCQQNSWYHPMNGSTWFNGRFDDELEVDNPKPANKYEQEGYYDDYKKLIHGNQSQEQKPIDIPDDELPF</sequence>
<feature type="compositionally biased region" description="Polar residues" evidence="1">
    <location>
        <begin position="161"/>
        <end position="176"/>
    </location>
</feature>
<proteinExistence type="predicted"/>
<dbReference type="AlphaFoldDB" id="A0A0U5JHK4"/>
<feature type="compositionally biased region" description="Basic and acidic residues" evidence="1">
    <location>
        <begin position="101"/>
        <end position="121"/>
    </location>
</feature>
<evidence type="ECO:0000313" key="2">
    <source>
        <dbReference type="EMBL" id="CUR36534.1"/>
    </source>
</evidence>
<evidence type="ECO:0000256" key="1">
    <source>
        <dbReference type="SAM" id="MobiDB-lite"/>
    </source>
</evidence>
<feature type="region of interest" description="Disordered" evidence="1">
    <location>
        <begin position="101"/>
        <end position="126"/>
    </location>
</feature>
<dbReference type="EMBL" id="LN887216">
    <property type="protein sequence ID" value="CUR36534.1"/>
    <property type="molecule type" value="Genomic_DNA"/>
</dbReference>
<organism evidence="2">
    <name type="scientific">Limosilactobacillus reuteri</name>
    <name type="common">Lactobacillus reuteri</name>
    <dbReference type="NCBI Taxonomy" id="1598"/>
    <lineage>
        <taxon>Bacteria</taxon>
        <taxon>Bacillati</taxon>
        <taxon>Bacillota</taxon>
        <taxon>Bacilli</taxon>
        <taxon>Lactobacillales</taxon>
        <taxon>Lactobacillaceae</taxon>
        <taxon>Limosilactobacillus</taxon>
    </lineage>
</organism>
<dbReference type="RefSeq" id="WP_339111386.1">
    <property type="nucleotide sequence ID" value="NZ_LN887216.1"/>
</dbReference>
<reference evidence="2" key="1">
    <citation type="submission" date="2015-10" db="EMBL/GenBank/DDBJ databases">
        <authorList>
            <person name="Gilbert D.G."/>
        </authorList>
    </citation>
    <scope>NUCLEOTIDE SEQUENCE</scope>
    <source>
        <strain evidence="2">Pg-3b</strain>
    </source>
</reference>
<gene>
    <name evidence="2" type="ORF">LRLP16767_LRPG3B_00326</name>
</gene>
<accession>A0A0U5JHK4</accession>
<feature type="region of interest" description="Disordered" evidence="1">
    <location>
        <begin position="154"/>
        <end position="176"/>
    </location>
</feature>